<dbReference type="GeneID" id="20201773"/>
<dbReference type="EMBL" id="KB095812">
    <property type="protein sequence ID" value="ESO11936.1"/>
    <property type="molecule type" value="Genomic_DNA"/>
</dbReference>
<protein>
    <submittedName>
        <fullName evidence="1 2">Uncharacterized protein</fullName>
    </submittedName>
</protein>
<evidence type="ECO:0000313" key="3">
    <source>
        <dbReference type="Proteomes" id="UP000015101"/>
    </source>
</evidence>
<evidence type="ECO:0000313" key="2">
    <source>
        <dbReference type="EnsemblMetazoa" id="HelroP167030"/>
    </source>
</evidence>
<keyword evidence="3" id="KW-1185">Reference proteome</keyword>
<accession>T1EYX3</accession>
<dbReference type="EnsemblMetazoa" id="HelroT167030">
    <property type="protein sequence ID" value="HelroP167030"/>
    <property type="gene ID" value="HelroG167030"/>
</dbReference>
<evidence type="ECO:0000313" key="1">
    <source>
        <dbReference type="EMBL" id="ESO11936.1"/>
    </source>
</evidence>
<dbReference type="RefSeq" id="XP_009010424.1">
    <property type="nucleotide sequence ID" value="XM_009012176.1"/>
</dbReference>
<name>T1EYX3_HELRO</name>
<dbReference type="InParanoid" id="T1EYX3"/>
<proteinExistence type="predicted"/>
<reference evidence="3" key="1">
    <citation type="submission" date="2012-12" db="EMBL/GenBank/DDBJ databases">
        <authorList>
            <person name="Hellsten U."/>
            <person name="Grimwood J."/>
            <person name="Chapman J.A."/>
            <person name="Shapiro H."/>
            <person name="Aerts A."/>
            <person name="Otillar R.P."/>
            <person name="Terry A.Y."/>
            <person name="Boore J.L."/>
            <person name="Simakov O."/>
            <person name="Marletaz F."/>
            <person name="Cho S.-J."/>
            <person name="Edsinger-Gonzales E."/>
            <person name="Havlak P."/>
            <person name="Kuo D.-H."/>
            <person name="Larsson T."/>
            <person name="Lv J."/>
            <person name="Arendt D."/>
            <person name="Savage R."/>
            <person name="Osoegawa K."/>
            <person name="de Jong P."/>
            <person name="Lindberg D.R."/>
            <person name="Seaver E.C."/>
            <person name="Weisblat D.A."/>
            <person name="Putnam N.H."/>
            <person name="Grigoriev I.V."/>
            <person name="Rokhsar D.S."/>
        </authorList>
    </citation>
    <scope>NUCLEOTIDE SEQUENCE</scope>
</reference>
<gene>
    <name evidence="2" type="primary">20201773</name>
    <name evidence="1" type="ORF">HELRODRAFT_167030</name>
</gene>
<reference evidence="2" key="3">
    <citation type="submission" date="2015-06" db="UniProtKB">
        <authorList>
            <consortium name="EnsemblMetazoa"/>
        </authorList>
    </citation>
    <scope>IDENTIFICATION</scope>
</reference>
<dbReference type="CTD" id="20201773"/>
<dbReference type="Proteomes" id="UP000015101">
    <property type="component" value="Unassembled WGS sequence"/>
</dbReference>
<sequence>MDFEKIKPAIFEQLDSQTNLLNGIQKSVQQLVEKQHVINAENVDTNSLKTISPVNVNKAITVTDVVDHLRLSQVEVVSCFPAFKKDKNGVKPDDSQPSTSFRLCVDAKYSDMINKECTWPEHVRVRNCNNISLTAMKQTTFGVKKSNDKNNHKEHEKVRRCGPAVWQLLVLSQD</sequence>
<dbReference type="KEGG" id="hro:HELRODRAFT_167030"/>
<organism evidence="2 3">
    <name type="scientific">Helobdella robusta</name>
    <name type="common">Californian leech</name>
    <dbReference type="NCBI Taxonomy" id="6412"/>
    <lineage>
        <taxon>Eukaryota</taxon>
        <taxon>Metazoa</taxon>
        <taxon>Spiralia</taxon>
        <taxon>Lophotrochozoa</taxon>
        <taxon>Annelida</taxon>
        <taxon>Clitellata</taxon>
        <taxon>Hirudinea</taxon>
        <taxon>Rhynchobdellida</taxon>
        <taxon>Glossiphoniidae</taxon>
        <taxon>Helobdella</taxon>
    </lineage>
</organism>
<dbReference type="EMBL" id="AMQM01002626">
    <property type="status" value="NOT_ANNOTATED_CDS"/>
    <property type="molecule type" value="Genomic_DNA"/>
</dbReference>
<dbReference type="AlphaFoldDB" id="T1EYX3"/>
<reference evidence="1 3" key="2">
    <citation type="journal article" date="2013" name="Nature">
        <title>Insights into bilaterian evolution from three spiralian genomes.</title>
        <authorList>
            <person name="Simakov O."/>
            <person name="Marletaz F."/>
            <person name="Cho S.J."/>
            <person name="Edsinger-Gonzales E."/>
            <person name="Havlak P."/>
            <person name="Hellsten U."/>
            <person name="Kuo D.H."/>
            <person name="Larsson T."/>
            <person name="Lv J."/>
            <person name="Arendt D."/>
            <person name="Savage R."/>
            <person name="Osoegawa K."/>
            <person name="de Jong P."/>
            <person name="Grimwood J."/>
            <person name="Chapman J.A."/>
            <person name="Shapiro H."/>
            <person name="Aerts A."/>
            <person name="Otillar R.P."/>
            <person name="Terry A.Y."/>
            <person name="Boore J.L."/>
            <person name="Grigoriev I.V."/>
            <person name="Lindberg D.R."/>
            <person name="Seaver E.C."/>
            <person name="Weisblat D.A."/>
            <person name="Putnam N.H."/>
            <person name="Rokhsar D.S."/>
        </authorList>
    </citation>
    <scope>NUCLEOTIDE SEQUENCE</scope>
</reference>
<dbReference type="HOGENOM" id="CLU_131721_0_0_1"/>